<reference evidence="7" key="1">
    <citation type="submission" date="2023-07" db="EMBL/GenBank/DDBJ databases">
        <authorList>
            <consortium name="AG Swart"/>
            <person name="Singh M."/>
            <person name="Singh A."/>
            <person name="Seah K."/>
            <person name="Emmerich C."/>
        </authorList>
    </citation>
    <scope>NUCLEOTIDE SEQUENCE</scope>
    <source>
        <strain evidence="7">DP1</strain>
    </source>
</reference>
<dbReference type="GO" id="GO:0003700">
    <property type="term" value="F:DNA-binding transcription factor activity"/>
    <property type="evidence" value="ECO:0007669"/>
    <property type="project" value="InterPro"/>
</dbReference>
<dbReference type="SUPFAM" id="SSF54171">
    <property type="entry name" value="DNA-binding domain"/>
    <property type="match status" value="1"/>
</dbReference>
<evidence type="ECO:0000256" key="1">
    <source>
        <dbReference type="ARBA" id="ARBA00004123"/>
    </source>
</evidence>
<comment type="subcellular location">
    <subcellularLocation>
        <location evidence="1">Nucleus</location>
    </subcellularLocation>
</comment>
<evidence type="ECO:0000256" key="5">
    <source>
        <dbReference type="ARBA" id="ARBA00023242"/>
    </source>
</evidence>
<accession>A0AAD1TZN0</accession>
<dbReference type="Gene3D" id="3.30.730.10">
    <property type="entry name" value="AP2/ERF domain"/>
    <property type="match status" value="1"/>
</dbReference>
<name>A0AAD1TZN0_EUPCR</name>
<dbReference type="AlphaFoldDB" id="A0AAD1TZN0"/>
<evidence type="ECO:0000256" key="4">
    <source>
        <dbReference type="ARBA" id="ARBA00023163"/>
    </source>
</evidence>
<dbReference type="Proteomes" id="UP001295684">
    <property type="component" value="Unassembled WGS sequence"/>
</dbReference>
<gene>
    <name evidence="7" type="ORF">ECRASSUSDP1_LOCUS561</name>
</gene>
<evidence type="ECO:0000259" key="6">
    <source>
        <dbReference type="PROSITE" id="PS51032"/>
    </source>
</evidence>
<evidence type="ECO:0000256" key="3">
    <source>
        <dbReference type="ARBA" id="ARBA00023125"/>
    </source>
</evidence>
<feature type="domain" description="AP2/ERF" evidence="6">
    <location>
        <begin position="126"/>
        <end position="190"/>
    </location>
</feature>
<keyword evidence="2" id="KW-0805">Transcription regulation</keyword>
<comment type="caution">
    <text evidence="7">The sequence shown here is derived from an EMBL/GenBank/DDBJ whole genome shotgun (WGS) entry which is preliminary data.</text>
</comment>
<dbReference type="GO" id="GO:0005634">
    <property type="term" value="C:nucleus"/>
    <property type="evidence" value="ECO:0007669"/>
    <property type="project" value="UniProtKB-SubCell"/>
</dbReference>
<keyword evidence="3" id="KW-0238">DNA-binding</keyword>
<dbReference type="EMBL" id="CAMPGE010000527">
    <property type="protein sequence ID" value="CAI2359275.1"/>
    <property type="molecule type" value="Genomic_DNA"/>
</dbReference>
<dbReference type="GO" id="GO:0003677">
    <property type="term" value="F:DNA binding"/>
    <property type="evidence" value="ECO:0007669"/>
    <property type="project" value="UniProtKB-KW"/>
</dbReference>
<dbReference type="PROSITE" id="PS51032">
    <property type="entry name" value="AP2_ERF"/>
    <property type="match status" value="1"/>
</dbReference>
<evidence type="ECO:0000313" key="7">
    <source>
        <dbReference type="EMBL" id="CAI2359275.1"/>
    </source>
</evidence>
<protein>
    <recommendedName>
        <fullName evidence="6">AP2/ERF domain-containing protein</fullName>
    </recommendedName>
</protein>
<keyword evidence="5" id="KW-0539">Nucleus</keyword>
<evidence type="ECO:0000256" key="2">
    <source>
        <dbReference type="ARBA" id="ARBA00023015"/>
    </source>
</evidence>
<dbReference type="InterPro" id="IPR016177">
    <property type="entry name" value="DNA-bd_dom_sf"/>
</dbReference>
<organism evidence="7 8">
    <name type="scientific">Euplotes crassus</name>
    <dbReference type="NCBI Taxonomy" id="5936"/>
    <lineage>
        <taxon>Eukaryota</taxon>
        <taxon>Sar</taxon>
        <taxon>Alveolata</taxon>
        <taxon>Ciliophora</taxon>
        <taxon>Intramacronucleata</taxon>
        <taxon>Spirotrichea</taxon>
        <taxon>Hypotrichia</taxon>
        <taxon>Euplotida</taxon>
        <taxon>Euplotidae</taxon>
        <taxon>Moneuplotes</taxon>
    </lineage>
</organism>
<sequence length="212" mass="24606">MQLCIKAFRTQSDTKSDKQRRVIRGYYPCQVGCLLMLFNNKHCFCVYTDSSITISFLSCTSLRGGLSKIDFQESKSRKKSLRMAFKSPAEERAFFLKNKLGLLYQNLEILEEDAIFVKASKKLPYTAESVSKRRSKYIGVFKNCSKWQAFIAINSVKTYIQVYESEENAAKAFDVMSLILKRTSAFTNFKYTKREVVELLHDYQEIVTKFCQ</sequence>
<keyword evidence="8" id="KW-1185">Reference proteome</keyword>
<evidence type="ECO:0000313" key="8">
    <source>
        <dbReference type="Proteomes" id="UP001295684"/>
    </source>
</evidence>
<dbReference type="InterPro" id="IPR001471">
    <property type="entry name" value="AP2/ERF_dom"/>
</dbReference>
<dbReference type="InterPro" id="IPR036955">
    <property type="entry name" value="AP2/ERF_dom_sf"/>
</dbReference>
<proteinExistence type="predicted"/>
<keyword evidence="4" id="KW-0804">Transcription</keyword>